<proteinExistence type="predicted"/>
<evidence type="ECO:0000313" key="3">
    <source>
        <dbReference type="Proteomes" id="UP000094569"/>
    </source>
</evidence>
<evidence type="ECO:0000313" key="2">
    <source>
        <dbReference type="EMBL" id="ODM19623.1"/>
    </source>
</evidence>
<protein>
    <submittedName>
        <fullName evidence="2">Uncharacterized protein</fullName>
    </submittedName>
</protein>
<dbReference type="VEuPathDB" id="FungiDB:SI65_04608"/>
<organism evidence="2 3">
    <name type="scientific">Aspergillus cristatus</name>
    <name type="common">Chinese Fuzhuan brick tea-fermentation fungus</name>
    <name type="synonym">Eurotium cristatum</name>
    <dbReference type="NCBI Taxonomy" id="573508"/>
    <lineage>
        <taxon>Eukaryota</taxon>
        <taxon>Fungi</taxon>
        <taxon>Dikarya</taxon>
        <taxon>Ascomycota</taxon>
        <taxon>Pezizomycotina</taxon>
        <taxon>Eurotiomycetes</taxon>
        <taxon>Eurotiomycetidae</taxon>
        <taxon>Eurotiales</taxon>
        <taxon>Aspergillaceae</taxon>
        <taxon>Aspergillus</taxon>
        <taxon>Aspergillus subgen. Aspergillus</taxon>
    </lineage>
</organism>
<dbReference type="OrthoDB" id="76567at2759"/>
<feature type="compositionally biased region" description="Basic and acidic residues" evidence="1">
    <location>
        <begin position="48"/>
        <end position="59"/>
    </location>
</feature>
<gene>
    <name evidence="2" type="ORF">SI65_04608</name>
</gene>
<sequence>MKTEAHEQAHEALHDMSVRKFVLMNGLDFQLHMTGQAQKEHNGRKKKADQSYRPKTLPKDRSDYWYSVLIE</sequence>
<comment type="caution">
    <text evidence="2">The sequence shown here is derived from an EMBL/GenBank/DDBJ whole genome shotgun (WGS) entry which is preliminary data.</text>
</comment>
<name>A0A1E3BF89_ASPCR</name>
<dbReference type="Proteomes" id="UP000094569">
    <property type="component" value="Unassembled WGS sequence"/>
</dbReference>
<keyword evidence="3" id="KW-1185">Reference proteome</keyword>
<dbReference type="EMBL" id="JXNT01000004">
    <property type="protein sequence ID" value="ODM19623.1"/>
    <property type="molecule type" value="Genomic_DNA"/>
</dbReference>
<accession>A0A1E3BF89</accession>
<feature type="region of interest" description="Disordered" evidence="1">
    <location>
        <begin position="33"/>
        <end position="59"/>
    </location>
</feature>
<dbReference type="AlphaFoldDB" id="A0A1E3BF89"/>
<evidence type="ECO:0000256" key="1">
    <source>
        <dbReference type="SAM" id="MobiDB-lite"/>
    </source>
</evidence>
<reference evidence="2 3" key="1">
    <citation type="journal article" date="2016" name="BMC Genomics">
        <title>Comparative genomic and transcriptomic analyses of the Fuzhuan brick tea-fermentation fungus Aspergillus cristatus.</title>
        <authorList>
            <person name="Ge Y."/>
            <person name="Wang Y."/>
            <person name="Liu Y."/>
            <person name="Tan Y."/>
            <person name="Ren X."/>
            <person name="Zhang X."/>
            <person name="Hyde K.D."/>
            <person name="Liu Y."/>
            <person name="Liu Z."/>
        </authorList>
    </citation>
    <scope>NUCLEOTIDE SEQUENCE [LARGE SCALE GENOMIC DNA]</scope>
    <source>
        <strain evidence="2 3">GZAAS20.1005</strain>
    </source>
</reference>